<gene>
    <name evidence="8" type="ORF">CHH72_02490</name>
</gene>
<keyword evidence="4 6" id="KW-1133">Transmembrane helix</keyword>
<feature type="domain" description="Cardiolipin synthase N-terminal" evidence="7">
    <location>
        <begin position="22"/>
        <end position="64"/>
    </location>
</feature>
<evidence type="ECO:0000256" key="6">
    <source>
        <dbReference type="SAM" id="Phobius"/>
    </source>
</evidence>
<keyword evidence="2" id="KW-1003">Cell membrane</keyword>
<comment type="subcellular location">
    <subcellularLocation>
        <location evidence="1">Cell membrane</location>
        <topology evidence="1">Multi-pass membrane protein</topology>
    </subcellularLocation>
</comment>
<evidence type="ECO:0000259" key="7">
    <source>
        <dbReference type="Pfam" id="PF13396"/>
    </source>
</evidence>
<protein>
    <recommendedName>
        <fullName evidence="7">Cardiolipin synthase N-terminal domain-containing protein</fullName>
    </recommendedName>
</protein>
<dbReference type="EMBL" id="NPCC01000004">
    <property type="protein sequence ID" value="PAE90767.1"/>
    <property type="molecule type" value="Genomic_DNA"/>
</dbReference>
<dbReference type="Proteomes" id="UP000216207">
    <property type="component" value="Unassembled WGS sequence"/>
</dbReference>
<evidence type="ECO:0000313" key="9">
    <source>
        <dbReference type="Proteomes" id="UP000216207"/>
    </source>
</evidence>
<name>A0A268P4W5_SHOCL</name>
<organism evidence="8 9">
    <name type="scientific">Shouchella clausii</name>
    <name type="common">Alkalihalobacillus clausii</name>
    <dbReference type="NCBI Taxonomy" id="79880"/>
    <lineage>
        <taxon>Bacteria</taxon>
        <taxon>Bacillati</taxon>
        <taxon>Bacillota</taxon>
        <taxon>Bacilli</taxon>
        <taxon>Bacillales</taxon>
        <taxon>Bacillaceae</taxon>
        <taxon>Shouchella</taxon>
    </lineage>
</organism>
<evidence type="ECO:0000256" key="3">
    <source>
        <dbReference type="ARBA" id="ARBA00022692"/>
    </source>
</evidence>
<evidence type="ECO:0000256" key="4">
    <source>
        <dbReference type="ARBA" id="ARBA00022989"/>
    </source>
</evidence>
<keyword evidence="3 6" id="KW-0812">Transmembrane</keyword>
<sequence length="67" mass="7638">MNTDFADVPWGLLAPVIILNLILVIVALIDYVKLAKTKGAHLFWIPVILFVSFFGPVMYLIFGRRNY</sequence>
<feature type="transmembrane region" description="Helical" evidence="6">
    <location>
        <begin position="43"/>
        <end position="62"/>
    </location>
</feature>
<keyword evidence="5 6" id="KW-0472">Membrane</keyword>
<dbReference type="InterPro" id="IPR027379">
    <property type="entry name" value="CLS_N"/>
</dbReference>
<dbReference type="Pfam" id="PF13396">
    <property type="entry name" value="PLDc_N"/>
    <property type="match status" value="1"/>
</dbReference>
<reference evidence="8 9" key="1">
    <citation type="submission" date="2017-07" db="EMBL/GenBank/DDBJ databases">
        <title>Isolation and whole genome analysis of endospore-forming bacteria from heroin.</title>
        <authorList>
            <person name="Kalinowski J."/>
            <person name="Ahrens B."/>
            <person name="Al-Dilaimi A."/>
            <person name="Winkler A."/>
            <person name="Wibberg D."/>
            <person name="Schleenbecker U."/>
            <person name="Ruckert C."/>
            <person name="Wolfel R."/>
            <person name="Grass G."/>
        </authorList>
    </citation>
    <scope>NUCLEOTIDE SEQUENCE [LARGE SCALE GENOMIC DNA]</scope>
    <source>
        <strain evidence="8 9">7539</strain>
    </source>
</reference>
<dbReference type="GO" id="GO:0005886">
    <property type="term" value="C:plasma membrane"/>
    <property type="evidence" value="ECO:0007669"/>
    <property type="project" value="UniProtKB-SubCell"/>
</dbReference>
<feature type="transmembrane region" description="Helical" evidence="6">
    <location>
        <begin position="12"/>
        <end position="31"/>
    </location>
</feature>
<evidence type="ECO:0000256" key="5">
    <source>
        <dbReference type="ARBA" id="ARBA00023136"/>
    </source>
</evidence>
<evidence type="ECO:0000256" key="1">
    <source>
        <dbReference type="ARBA" id="ARBA00004651"/>
    </source>
</evidence>
<dbReference type="RefSeq" id="WP_095326088.1">
    <property type="nucleotide sequence ID" value="NZ_NPCC01000004.1"/>
</dbReference>
<comment type="caution">
    <text evidence="8">The sequence shown here is derived from an EMBL/GenBank/DDBJ whole genome shotgun (WGS) entry which is preliminary data.</text>
</comment>
<dbReference type="AlphaFoldDB" id="A0A268P4W5"/>
<proteinExistence type="predicted"/>
<accession>A0A268P4W5</accession>
<evidence type="ECO:0000256" key="2">
    <source>
        <dbReference type="ARBA" id="ARBA00022475"/>
    </source>
</evidence>
<evidence type="ECO:0000313" key="8">
    <source>
        <dbReference type="EMBL" id="PAE90767.1"/>
    </source>
</evidence>